<dbReference type="Proteomes" id="UP000016646">
    <property type="component" value="Unassembled WGS sequence"/>
</dbReference>
<dbReference type="PANTHER" id="PTHR42734">
    <property type="entry name" value="METAL TRANSPORT SYSTEM ATP-BINDING PROTEIN TM_0124-RELATED"/>
    <property type="match status" value="1"/>
</dbReference>
<keyword evidence="1" id="KW-0813">Transport</keyword>
<dbReference type="EMBL" id="AVQI01000016">
    <property type="protein sequence ID" value="ERK04702.1"/>
    <property type="molecule type" value="Genomic_DNA"/>
</dbReference>
<dbReference type="PATRIC" id="fig|1125725.3.peg.786"/>
<dbReference type="AlphaFoldDB" id="U1FP66"/>
<dbReference type="EMBL" id="AUZJ01000014">
    <property type="protein sequence ID" value="ERF61281.1"/>
    <property type="molecule type" value="Genomic_DNA"/>
</dbReference>
<protein>
    <submittedName>
        <fullName evidence="5">ABC transporter, ATP-binding protein</fullName>
    </submittedName>
</protein>
<dbReference type="eggNOG" id="COG1121">
    <property type="taxonomic scope" value="Bacteria"/>
</dbReference>
<evidence type="ECO:0000313" key="8">
    <source>
        <dbReference type="Proteomes" id="UP000016646"/>
    </source>
</evidence>
<dbReference type="Gene3D" id="3.40.140.30">
    <property type="entry name" value="Hypothetical protein TM1506"/>
    <property type="match status" value="1"/>
</dbReference>
<dbReference type="Gene3D" id="3.40.50.300">
    <property type="entry name" value="P-loop containing nucleotide triphosphate hydrolases"/>
    <property type="match status" value="1"/>
</dbReference>
<dbReference type="SUPFAM" id="SSF53927">
    <property type="entry name" value="Cytidine deaminase-like"/>
    <property type="match status" value="1"/>
</dbReference>
<gene>
    <name evidence="6" type="ORF">HMPREF0860_1350</name>
    <name evidence="5" type="ORF">HMPREF1325_1972</name>
</gene>
<organism evidence="5 7">
    <name type="scientific">Treponema socranskii subsp. socranskii VPI DR56BR1116 = ATCC 35536</name>
    <dbReference type="NCBI Taxonomy" id="1125725"/>
    <lineage>
        <taxon>Bacteria</taxon>
        <taxon>Pseudomonadati</taxon>
        <taxon>Spirochaetota</taxon>
        <taxon>Spirochaetia</taxon>
        <taxon>Spirochaetales</taxon>
        <taxon>Treponemataceae</taxon>
        <taxon>Treponema</taxon>
    </lineage>
</organism>
<dbReference type="InterPro" id="IPR050153">
    <property type="entry name" value="Metal_Ion_Import_ABC"/>
</dbReference>
<dbReference type="SMART" id="SM00382">
    <property type="entry name" value="AAA"/>
    <property type="match status" value="1"/>
</dbReference>
<dbReference type="InterPro" id="IPR016193">
    <property type="entry name" value="Cytidine_deaminase-like"/>
</dbReference>
<dbReference type="InterPro" id="IPR003593">
    <property type="entry name" value="AAA+_ATPase"/>
</dbReference>
<name>U1FP66_TRESO</name>
<keyword evidence="2" id="KW-0547">Nucleotide-binding</keyword>
<reference evidence="7 8" key="1">
    <citation type="submission" date="2013-08" db="EMBL/GenBank/DDBJ databases">
        <authorList>
            <person name="Durkin A.S."/>
            <person name="Haft D.R."/>
            <person name="McCorrison J."/>
            <person name="Torralba M."/>
            <person name="Gillis M."/>
            <person name="Haft D.H."/>
            <person name="Methe B."/>
            <person name="Sutton G."/>
            <person name="Nelson K.E."/>
        </authorList>
    </citation>
    <scope>NUCLEOTIDE SEQUENCE [LARGE SCALE GENOMIC DNA]</scope>
    <source>
        <strain evidence="6 8">ATCC 35536</strain>
        <strain evidence="5 7">VPI DR56BR1116</strain>
    </source>
</reference>
<sequence>MIAAYRLPLPEHTTLCVYDGDTLIFSNGGKWLMPLFALEDFFKTYDGSRSDLCAHDTAVGKAACVLMIRMGIKKIHANIASALAIDYVAELNRVRGGHDPIELSYDTSVRRLLCATEDRLETMHDSDEMYTHLRFRAKLVQGVDVCVRNLSAPYGFIKNISFAVNAGGRLMIAGENGAGKTTLLRLLIGMIPVESGEILIDGVHPSKLPKRTIGYIPQAAESSEYSLSVEEVVSLGLPSRVKNGTSLIRKALARVDALHLSGRSFASLSGGEKQKVSFARCLAQNAKLLLLDEPTAALDTESRATVMEILHSLSVSEIPTVIIVTHDEALLRMAGWQVLHLGKAAAEDAGGVCG</sequence>
<keyword evidence="3 5" id="KW-0067">ATP-binding</keyword>
<dbReference type="PROSITE" id="PS50893">
    <property type="entry name" value="ABC_TRANSPORTER_2"/>
    <property type="match status" value="1"/>
</dbReference>
<evidence type="ECO:0000313" key="6">
    <source>
        <dbReference type="EMBL" id="ERK04702.1"/>
    </source>
</evidence>
<dbReference type="SUPFAM" id="SSF52540">
    <property type="entry name" value="P-loop containing nucleoside triphosphate hydrolases"/>
    <property type="match status" value="1"/>
</dbReference>
<evidence type="ECO:0000313" key="7">
    <source>
        <dbReference type="Proteomes" id="UP000016412"/>
    </source>
</evidence>
<keyword evidence="8" id="KW-1185">Reference proteome</keyword>
<dbReference type="InterPro" id="IPR003439">
    <property type="entry name" value="ABC_transporter-like_ATP-bd"/>
</dbReference>
<evidence type="ECO:0000256" key="3">
    <source>
        <dbReference type="ARBA" id="ARBA00022840"/>
    </source>
</evidence>
<dbReference type="InterPro" id="IPR017871">
    <property type="entry name" value="ABC_transporter-like_CS"/>
</dbReference>
<dbReference type="Pfam" id="PF00005">
    <property type="entry name" value="ABC_tran"/>
    <property type="match status" value="1"/>
</dbReference>
<accession>U1FP66</accession>
<proteinExistence type="predicted"/>
<evidence type="ECO:0000313" key="5">
    <source>
        <dbReference type="EMBL" id="ERF61281.1"/>
    </source>
</evidence>
<evidence type="ECO:0000256" key="1">
    <source>
        <dbReference type="ARBA" id="ARBA00022448"/>
    </source>
</evidence>
<dbReference type="PROSITE" id="PS00211">
    <property type="entry name" value="ABC_TRANSPORTER_1"/>
    <property type="match status" value="1"/>
</dbReference>
<feature type="domain" description="ABC transporter" evidence="4">
    <location>
        <begin position="140"/>
        <end position="352"/>
    </location>
</feature>
<dbReference type="Proteomes" id="UP000016412">
    <property type="component" value="Unassembled WGS sequence"/>
</dbReference>
<dbReference type="InterPro" id="IPR037081">
    <property type="entry name" value="Hyp_TM1506"/>
</dbReference>
<evidence type="ECO:0000259" key="4">
    <source>
        <dbReference type="PROSITE" id="PS50893"/>
    </source>
</evidence>
<comment type="caution">
    <text evidence="5">The sequence shown here is derived from an EMBL/GenBank/DDBJ whole genome shotgun (WGS) entry which is preliminary data.</text>
</comment>
<dbReference type="InterPro" id="IPR027417">
    <property type="entry name" value="P-loop_NTPase"/>
</dbReference>
<dbReference type="RefSeq" id="WP_021329825.1">
    <property type="nucleotide sequence ID" value="NZ_AUZJ01000014.1"/>
</dbReference>
<dbReference type="GO" id="GO:0005524">
    <property type="term" value="F:ATP binding"/>
    <property type="evidence" value="ECO:0007669"/>
    <property type="project" value="UniProtKB-KW"/>
</dbReference>
<dbReference type="GO" id="GO:0016887">
    <property type="term" value="F:ATP hydrolysis activity"/>
    <property type="evidence" value="ECO:0007669"/>
    <property type="project" value="InterPro"/>
</dbReference>
<dbReference type="STRING" id="1125725.HMPREF1325_1972"/>
<evidence type="ECO:0000256" key="2">
    <source>
        <dbReference type="ARBA" id="ARBA00022741"/>
    </source>
</evidence>